<evidence type="ECO:0000313" key="16">
    <source>
        <dbReference type="EMBL" id="CAH1101562.1"/>
    </source>
</evidence>
<dbReference type="CDD" id="cd11056">
    <property type="entry name" value="CYP6-like"/>
    <property type="match status" value="1"/>
</dbReference>
<evidence type="ECO:0000256" key="4">
    <source>
        <dbReference type="ARBA" id="ARBA00010617"/>
    </source>
</evidence>
<name>A0A9P0CDJ2_9CUCU</name>
<protein>
    <recommendedName>
        <fullName evidence="18">Cytochrome P450</fullName>
    </recommendedName>
</protein>
<keyword evidence="9 14" id="KW-0560">Oxidoreductase</keyword>
<feature type="binding site" description="axial binding residue" evidence="13">
    <location>
        <position position="448"/>
    </location>
    <ligand>
        <name>heme</name>
        <dbReference type="ChEBI" id="CHEBI:30413"/>
    </ligand>
    <ligandPart>
        <name>Fe</name>
        <dbReference type="ChEBI" id="CHEBI:18248"/>
    </ligandPart>
</feature>
<keyword evidence="6 13" id="KW-0479">Metal-binding</keyword>
<gene>
    <name evidence="16" type="ORF">PSYICH_LOCUS2675</name>
</gene>
<dbReference type="Proteomes" id="UP001153636">
    <property type="component" value="Chromosome 11"/>
</dbReference>
<dbReference type="InterPro" id="IPR036396">
    <property type="entry name" value="Cyt_P450_sf"/>
</dbReference>
<evidence type="ECO:0000256" key="7">
    <source>
        <dbReference type="ARBA" id="ARBA00022824"/>
    </source>
</evidence>
<dbReference type="InterPro" id="IPR001128">
    <property type="entry name" value="Cyt_P450"/>
</dbReference>
<evidence type="ECO:0000256" key="10">
    <source>
        <dbReference type="ARBA" id="ARBA00023004"/>
    </source>
</evidence>
<evidence type="ECO:0000256" key="12">
    <source>
        <dbReference type="ARBA" id="ARBA00023136"/>
    </source>
</evidence>
<dbReference type="SUPFAM" id="SSF48264">
    <property type="entry name" value="Cytochrome P450"/>
    <property type="match status" value="1"/>
</dbReference>
<dbReference type="PRINTS" id="PR00463">
    <property type="entry name" value="EP450I"/>
</dbReference>
<dbReference type="GO" id="GO:0020037">
    <property type="term" value="F:heme binding"/>
    <property type="evidence" value="ECO:0007669"/>
    <property type="project" value="InterPro"/>
</dbReference>
<evidence type="ECO:0000313" key="17">
    <source>
        <dbReference type="Proteomes" id="UP001153636"/>
    </source>
</evidence>
<sequence>MFLTENIIIDLLGIFVALLLTFVVNHIWTLGYWKRRGVSGPEGIFLFGSMKDFFLSKKTMADFLKDLYNEYKSKGERYIGCYLSGRPIFVPIDLDVIKEVLVTHDNFDSHGFYYNENQPLTINVFTLAGTRWKEVRTKLTPSFTPGKIKMAYNSLLDCKLDLKVLLDKASKNNPVNIKDILVRFTIDVIGSSAFGLDIGSMKDSDEPSDFVINGNKVIEPSIENSVRFIIPFIVNHNILRAFNFTAFNQHINDFYVNTTLSTIKYREENNIVRNDFMNLLIQMKNSKNEHERLSISEIVGQSFVFYIAGFETSSTSTNFAIFELSQHQDIQDKLRQEINLVMNKYENQLTYEAVQEMVYLDQVVYESLRMHPPSPFLMRQCNKDYKVTGTDLTIQKGTLVFIPSYAIQYDPEYYPNPYKFEPERFNAENKKAIPSYSWLPFGEGPRICLGMRFGIQQMKIALITLIQHFKFSLNKRTTLPLKMSRLPFLMKTEHGIYIDLEVINSEDQTREHKNKNE</sequence>
<dbReference type="PANTHER" id="PTHR24292">
    <property type="entry name" value="CYTOCHROME P450"/>
    <property type="match status" value="1"/>
</dbReference>
<keyword evidence="11 14" id="KW-0503">Monooxygenase</keyword>
<dbReference type="PROSITE" id="PS00086">
    <property type="entry name" value="CYTOCHROME_P450"/>
    <property type="match status" value="1"/>
</dbReference>
<organism evidence="16 17">
    <name type="scientific">Psylliodes chrysocephalus</name>
    <dbReference type="NCBI Taxonomy" id="3402493"/>
    <lineage>
        <taxon>Eukaryota</taxon>
        <taxon>Metazoa</taxon>
        <taxon>Ecdysozoa</taxon>
        <taxon>Arthropoda</taxon>
        <taxon>Hexapoda</taxon>
        <taxon>Insecta</taxon>
        <taxon>Pterygota</taxon>
        <taxon>Neoptera</taxon>
        <taxon>Endopterygota</taxon>
        <taxon>Coleoptera</taxon>
        <taxon>Polyphaga</taxon>
        <taxon>Cucujiformia</taxon>
        <taxon>Chrysomeloidea</taxon>
        <taxon>Chrysomelidae</taxon>
        <taxon>Galerucinae</taxon>
        <taxon>Alticini</taxon>
        <taxon>Psylliodes</taxon>
    </lineage>
</organism>
<keyword evidence="17" id="KW-1185">Reference proteome</keyword>
<keyword evidence="10 13" id="KW-0408">Iron</keyword>
<evidence type="ECO:0000256" key="3">
    <source>
        <dbReference type="ARBA" id="ARBA00004406"/>
    </source>
</evidence>
<dbReference type="AlphaFoldDB" id="A0A9P0CDJ2"/>
<comment type="similarity">
    <text evidence="4 14">Belongs to the cytochrome P450 family.</text>
</comment>
<evidence type="ECO:0000256" key="6">
    <source>
        <dbReference type="ARBA" id="ARBA00022723"/>
    </source>
</evidence>
<keyword evidence="15" id="KW-1133">Transmembrane helix</keyword>
<dbReference type="GO" id="GO:0005789">
    <property type="term" value="C:endoplasmic reticulum membrane"/>
    <property type="evidence" value="ECO:0007669"/>
    <property type="project" value="UniProtKB-SubCell"/>
</dbReference>
<accession>A0A9P0CDJ2</accession>
<keyword evidence="12 15" id="KW-0472">Membrane</keyword>
<evidence type="ECO:0000256" key="11">
    <source>
        <dbReference type="ARBA" id="ARBA00023033"/>
    </source>
</evidence>
<comment type="subcellular location">
    <subcellularLocation>
        <location evidence="3">Endoplasmic reticulum membrane</location>
        <topology evidence="3">Peripheral membrane protein</topology>
    </subcellularLocation>
    <subcellularLocation>
        <location evidence="2">Microsome membrane</location>
        <topology evidence="2">Peripheral membrane protein</topology>
    </subcellularLocation>
</comment>
<evidence type="ECO:0000256" key="9">
    <source>
        <dbReference type="ARBA" id="ARBA00023002"/>
    </source>
</evidence>
<dbReference type="GO" id="GO:0016705">
    <property type="term" value="F:oxidoreductase activity, acting on paired donors, with incorporation or reduction of molecular oxygen"/>
    <property type="evidence" value="ECO:0007669"/>
    <property type="project" value="InterPro"/>
</dbReference>
<evidence type="ECO:0000256" key="15">
    <source>
        <dbReference type="SAM" id="Phobius"/>
    </source>
</evidence>
<feature type="transmembrane region" description="Helical" evidence="15">
    <location>
        <begin position="6"/>
        <end position="28"/>
    </location>
</feature>
<reference evidence="16" key="1">
    <citation type="submission" date="2022-01" db="EMBL/GenBank/DDBJ databases">
        <authorList>
            <person name="King R."/>
        </authorList>
    </citation>
    <scope>NUCLEOTIDE SEQUENCE</scope>
</reference>
<dbReference type="GO" id="GO:0004497">
    <property type="term" value="F:monooxygenase activity"/>
    <property type="evidence" value="ECO:0007669"/>
    <property type="project" value="UniProtKB-KW"/>
</dbReference>
<comment type="cofactor">
    <cofactor evidence="1 13">
        <name>heme</name>
        <dbReference type="ChEBI" id="CHEBI:30413"/>
    </cofactor>
</comment>
<dbReference type="PANTHER" id="PTHR24292:SF100">
    <property type="entry name" value="CYTOCHROME P450 6A16, ISOFORM B-RELATED"/>
    <property type="match status" value="1"/>
</dbReference>
<keyword evidence="15" id="KW-0812">Transmembrane</keyword>
<dbReference type="EMBL" id="OV651823">
    <property type="protein sequence ID" value="CAH1101562.1"/>
    <property type="molecule type" value="Genomic_DNA"/>
</dbReference>
<dbReference type="InterPro" id="IPR017972">
    <property type="entry name" value="Cyt_P450_CS"/>
</dbReference>
<evidence type="ECO:0000256" key="1">
    <source>
        <dbReference type="ARBA" id="ARBA00001971"/>
    </source>
</evidence>
<evidence type="ECO:0008006" key="18">
    <source>
        <dbReference type="Google" id="ProtNLM"/>
    </source>
</evidence>
<dbReference type="InterPro" id="IPR002401">
    <property type="entry name" value="Cyt_P450_E_grp-I"/>
</dbReference>
<dbReference type="Pfam" id="PF00067">
    <property type="entry name" value="p450"/>
    <property type="match status" value="1"/>
</dbReference>
<evidence type="ECO:0000256" key="14">
    <source>
        <dbReference type="RuleBase" id="RU000461"/>
    </source>
</evidence>
<dbReference type="PRINTS" id="PR00385">
    <property type="entry name" value="P450"/>
</dbReference>
<evidence type="ECO:0000256" key="2">
    <source>
        <dbReference type="ARBA" id="ARBA00004174"/>
    </source>
</evidence>
<dbReference type="Gene3D" id="1.10.630.10">
    <property type="entry name" value="Cytochrome P450"/>
    <property type="match status" value="1"/>
</dbReference>
<evidence type="ECO:0000256" key="5">
    <source>
        <dbReference type="ARBA" id="ARBA00022617"/>
    </source>
</evidence>
<keyword evidence="7" id="KW-0256">Endoplasmic reticulum</keyword>
<dbReference type="GO" id="GO:0005506">
    <property type="term" value="F:iron ion binding"/>
    <property type="evidence" value="ECO:0007669"/>
    <property type="project" value="InterPro"/>
</dbReference>
<proteinExistence type="inferred from homology"/>
<evidence type="ECO:0000256" key="13">
    <source>
        <dbReference type="PIRSR" id="PIRSR602401-1"/>
    </source>
</evidence>
<dbReference type="OrthoDB" id="1656796at2759"/>
<dbReference type="InterPro" id="IPR050476">
    <property type="entry name" value="Insect_CytP450_Detox"/>
</dbReference>
<evidence type="ECO:0000256" key="8">
    <source>
        <dbReference type="ARBA" id="ARBA00022848"/>
    </source>
</evidence>
<keyword evidence="8" id="KW-0492">Microsome</keyword>
<dbReference type="FunFam" id="1.10.630.10:FF:000042">
    <property type="entry name" value="Cytochrome P450"/>
    <property type="match status" value="1"/>
</dbReference>
<keyword evidence="5 13" id="KW-0349">Heme</keyword>